<feature type="compositionally biased region" description="Polar residues" evidence="6">
    <location>
        <begin position="215"/>
        <end position="234"/>
    </location>
</feature>
<feature type="domain" description="Chitin-binding type-2" evidence="7">
    <location>
        <begin position="631"/>
        <end position="691"/>
    </location>
</feature>
<feature type="compositionally biased region" description="Polar residues" evidence="6">
    <location>
        <begin position="86"/>
        <end position="95"/>
    </location>
</feature>
<proteinExistence type="predicted"/>
<dbReference type="PROSITE" id="PS50940">
    <property type="entry name" value="CHIT_BIND_II"/>
    <property type="match status" value="1"/>
</dbReference>
<feature type="region of interest" description="Disordered" evidence="6">
    <location>
        <begin position="64"/>
        <end position="109"/>
    </location>
</feature>
<dbReference type="EMBL" id="AXCN02001699">
    <property type="status" value="NOT_ANNOTATED_CDS"/>
    <property type="molecule type" value="Genomic_DNA"/>
</dbReference>
<evidence type="ECO:0000256" key="5">
    <source>
        <dbReference type="ARBA" id="ARBA00023180"/>
    </source>
</evidence>
<dbReference type="InterPro" id="IPR051940">
    <property type="entry name" value="Chitin_bind-dev_reg"/>
</dbReference>
<feature type="compositionally biased region" description="Basic and acidic residues" evidence="6">
    <location>
        <begin position="253"/>
        <end position="266"/>
    </location>
</feature>
<feature type="compositionally biased region" description="Low complexity" evidence="6">
    <location>
        <begin position="543"/>
        <end position="553"/>
    </location>
</feature>
<evidence type="ECO:0000256" key="2">
    <source>
        <dbReference type="ARBA" id="ARBA00022729"/>
    </source>
</evidence>
<dbReference type="PANTHER" id="PTHR23301:SF0">
    <property type="entry name" value="CHITIN-BINDING TYPE-2 DOMAIN-CONTAINING PROTEIN-RELATED"/>
    <property type="match status" value="1"/>
</dbReference>
<dbReference type="Pfam" id="PF01607">
    <property type="entry name" value="CBM_14"/>
    <property type="match status" value="1"/>
</dbReference>
<dbReference type="VEuPathDB" id="VectorBase:AFAF001703"/>
<dbReference type="AlphaFoldDB" id="A0A182Q2C5"/>
<keyword evidence="1" id="KW-0147">Chitin-binding</keyword>
<keyword evidence="4" id="KW-1015">Disulfide bond</keyword>
<feature type="region of interest" description="Disordered" evidence="6">
    <location>
        <begin position="215"/>
        <end position="612"/>
    </location>
</feature>
<dbReference type="SUPFAM" id="SSF57625">
    <property type="entry name" value="Invertebrate chitin-binding proteins"/>
    <property type="match status" value="1"/>
</dbReference>
<feature type="compositionally biased region" description="Low complexity" evidence="6">
    <location>
        <begin position="343"/>
        <end position="355"/>
    </location>
</feature>
<name>A0A182Q2C5_9DIPT</name>
<feature type="compositionally biased region" description="Pro residues" evidence="6">
    <location>
        <begin position="581"/>
        <end position="593"/>
    </location>
</feature>
<evidence type="ECO:0000259" key="7">
    <source>
        <dbReference type="PROSITE" id="PS50940"/>
    </source>
</evidence>
<feature type="compositionally biased region" description="Polar residues" evidence="6">
    <location>
        <begin position="470"/>
        <end position="487"/>
    </location>
</feature>
<feature type="compositionally biased region" description="Polar residues" evidence="6">
    <location>
        <begin position="292"/>
        <end position="309"/>
    </location>
</feature>
<evidence type="ECO:0000313" key="9">
    <source>
        <dbReference type="Proteomes" id="UP000075886"/>
    </source>
</evidence>
<feature type="compositionally biased region" description="Low complexity" evidence="6">
    <location>
        <begin position="563"/>
        <end position="572"/>
    </location>
</feature>
<feature type="compositionally biased region" description="Polar residues" evidence="6">
    <location>
        <begin position="271"/>
        <end position="281"/>
    </location>
</feature>
<evidence type="ECO:0000256" key="6">
    <source>
        <dbReference type="SAM" id="MobiDB-lite"/>
    </source>
</evidence>
<keyword evidence="9" id="KW-1185">Reference proteome</keyword>
<keyword evidence="2" id="KW-0732">Signal</keyword>
<reference evidence="8" key="2">
    <citation type="submission" date="2020-05" db="UniProtKB">
        <authorList>
            <consortium name="EnsemblMetazoa"/>
        </authorList>
    </citation>
    <scope>IDENTIFICATION</scope>
    <source>
        <strain evidence="8">FAR1</strain>
    </source>
</reference>
<dbReference type="Gene3D" id="2.170.140.10">
    <property type="entry name" value="Chitin binding domain"/>
    <property type="match status" value="1"/>
</dbReference>
<feature type="region of interest" description="Disordered" evidence="6">
    <location>
        <begin position="155"/>
        <end position="178"/>
    </location>
</feature>
<dbReference type="EnsemblMetazoa" id="AFAF001703-RA">
    <property type="protein sequence ID" value="AFAF001703-PA"/>
    <property type="gene ID" value="AFAF001703"/>
</dbReference>
<dbReference type="Proteomes" id="UP000075886">
    <property type="component" value="Unassembled WGS sequence"/>
</dbReference>
<dbReference type="InterPro" id="IPR002557">
    <property type="entry name" value="Chitin-bd_dom"/>
</dbReference>
<dbReference type="GO" id="GO:0008061">
    <property type="term" value="F:chitin binding"/>
    <property type="evidence" value="ECO:0007669"/>
    <property type="project" value="UniProtKB-KW"/>
</dbReference>
<dbReference type="GO" id="GO:0005576">
    <property type="term" value="C:extracellular region"/>
    <property type="evidence" value="ECO:0007669"/>
    <property type="project" value="InterPro"/>
</dbReference>
<sequence length="691" mass="79526">MWRTVATTVVVTFGLAAVLEAAYLERPLWVADKGKPLSFGTFANEESRLSQALASQGTEQQWLIPEPYNPQPTGHDNVRRPEDVQWPSQESSYTEQKVREERPTVGDSFQLNRPFHGQLPYYGQPEFEHQNTEFYYEQRVENKLQSAQLNQWQQQLEHRGPSYSSEQTVQEKAKPWQTKPEVEFRAPYYGQQSWNVLPKPEDAQLQYQWREEQQTMPDNNRESSYAASKPSLPSRQPVPDVFKPNQQTPDLYKPVDAKPDFVKPDTDLLYQRSQEAQQFYDSYQPRPETYKPSASFSGPSYQLPQFNPYQPSPSKPEPERHEPSQSKPESYEPFAPKPEPEMSYQAQSQQELQQSYGMYNKYPEALKPSLSFSEPNYSLAPKPELQFQPNPPKPMQQYPEPILPKPTDQQPPMQLPERERPQDSQQAYNPHPARPEMYKPSPDFSEPSYQIPYMNQVVAQPNQPLPELYTRQNWGQAQANTKPNSVPTKPEQGGSKVKKPVIEYQSPQGSLNNLEYNQNQLAGEDNFPSYKPSRPVNSVVQAQTNRQPTQPQRNQPPRPVRPVEPNRSPSPSWEGSYQPEQPAPIKKPAPPAPLLMSNNPPRPTYNRQPESYFGEDEYEEVKYELPAMHLDVRCPRDDDPSKPVHIPSATSCDKFQKCYNGIAYEMSCPPGLQFDVKNSRCDYAARVNCSL</sequence>
<feature type="compositionally biased region" description="Polar residues" evidence="6">
    <location>
        <begin position="505"/>
        <end position="521"/>
    </location>
</feature>
<keyword evidence="3" id="KW-0677">Repeat</keyword>
<organism evidence="8 9">
    <name type="scientific">Anopheles farauti</name>
    <dbReference type="NCBI Taxonomy" id="69004"/>
    <lineage>
        <taxon>Eukaryota</taxon>
        <taxon>Metazoa</taxon>
        <taxon>Ecdysozoa</taxon>
        <taxon>Arthropoda</taxon>
        <taxon>Hexapoda</taxon>
        <taxon>Insecta</taxon>
        <taxon>Pterygota</taxon>
        <taxon>Neoptera</taxon>
        <taxon>Endopterygota</taxon>
        <taxon>Diptera</taxon>
        <taxon>Nematocera</taxon>
        <taxon>Culicoidea</taxon>
        <taxon>Culicidae</taxon>
        <taxon>Anophelinae</taxon>
        <taxon>Anopheles</taxon>
    </lineage>
</organism>
<dbReference type="InterPro" id="IPR036508">
    <property type="entry name" value="Chitin-bd_dom_sf"/>
</dbReference>
<protein>
    <recommendedName>
        <fullName evidence="7">Chitin-binding type-2 domain-containing protein</fullName>
    </recommendedName>
</protein>
<dbReference type="STRING" id="69004.A0A182Q2C5"/>
<evidence type="ECO:0000256" key="1">
    <source>
        <dbReference type="ARBA" id="ARBA00022669"/>
    </source>
</evidence>
<dbReference type="SMART" id="SM00494">
    <property type="entry name" value="ChtBD2"/>
    <property type="match status" value="1"/>
</dbReference>
<evidence type="ECO:0000256" key="3">
    <source>
        <dbReference type="ARBA" id="ARBA00022737"/>
    </source>
</evidence>
<reference evidence="9" key="1">
    <citation type="submission" date="2014-01" db="EMBL/GenBank/DDBJ databases">
        <title>The Genome Sequence of Anopheles farauti FAR1 (V2).</title>
        <authorList>
            <consortium name="The Broad Institute Genomics Platform"/>
            <person name="Neafsey D.E."/>
            <person name="Besansky N."/>
            <person name="Howell P."/>
            <person name="Walton C."/>
            <person name="Young S.K."/>
            <person name="Zeng Q."/>
            <person name="Gargeya S."/>
            <person name="Fitzgerald M."/>
            <person name="Haas B."/>
            <person name="Abouelleil A."/>
            <person name="Allen A.W."/>
            <person name="Alvarado L."/>
            <person name="Arachchi H.M."/>
            <person name="Berlin A.M."/>
            <person name="Chapman S.B."/>
            <person name="Gainer-Dewar J."/>
            <person name="Goldberg J."/>
            <person name="Griggs A."/>
            <person name="Gujja S."/>
            <person name="Hansen M."/>
            <person name="Howarth C."/>
            <person name="Imamovic A."/>
            <person name="Ireland A."/>
            <person name="Larimer J."/>
            <person name="McCowan C."/>
            <person name="Murphy C."/>
            <person name="Pearson M."/>
            <person name="Poon T.W."/>
            <person name="Priest M."/>
            <person name="Roberts A."/>
            <person name="Saif S."/>
            <person name="Shea T."/>
            <person name="Sisk P."/>
            <person name="Sykes S."/>
            <person name="Wortman J."/>
            <person name="Nusbaum C."/>
            <person name="Birren B."/>
        </authorList>
    </citation>
    <scope>NUCLEOTIDE SEQUENCE [LARGE SCALE GENOMIC DNA]</scope>
    <source>
        <strain evidence="9">FAR1</strain>
    </source>
</reference>
<evidence type="ECO:0000313" key="8">
    <source>
        <dbReference type="EnsemblMetazoa" id="AFAF001703-PA"/>
    </source>
</evidence>
<accession>A0A182Q2C5</accession>
<keyword evidence="5" id="KW-0325">Glycoprotein</keyword>
<dbReference type="PANTHER" id="PTHR23301">
    <property type="entry name" value="CHITIN BINDING PERITROPHIN-A"/>
    <property type="match status" value="1"/>
</dbReference>
<feature type="compositionally biased region" description="Basic and acidic residues" evidence="6">
    <location>
        <begin position="169"/>
        <end position="178"/>
    </location>
</feature>
<evidence type="ECO:0000256" key="4">
    <source>
        <dbReference type="ARBA" id="ARBA00023157"/>
    </source>
</evidence>